<comment type="caution">
    <text evidence="2">The sequence shown here is derived from an EMBL/GenBank/DDBJ whole genome shotgun (WGS) entry which is preliminary data.</text>
</comment>
<dbReference type="SUPFAM" id="SSF160246">
    <property type="entry name" value="EspE N-terminal domain-like"/>
    <property type="match status" value="1"/>
</dbReference>
<dbReference type="PROSITE" id="PS50076">
    <property type="entry name" value="DNAJ_2"/>
    <property type="match status" value="1"/>
</dbReference>
<dbReference type="InterPro" id="IPR025497">
    <property type="entry name" value="PatA-like_N"/>
</dbReference>
<dbReference type="PRINTS" id="PR00625">
    <property type="entry name" value="JDOMAIN"/>
</dbReference>
<dbReference type="EMBL" id="LAZR01069860">
    <property type="protein sequence ID" value="KKK46881.1"/>
    <property type="molecule type" value="Genomic_DNA"/>
</dbReference>
<reference evidence="2" key="1">
    <citation type="journal article" date="2015" name="Nature">
        <title>Complex archaea that bridge the gap between prokaryotes and eukaryotes.</title>
        <authorList>
            <person name="Spang A."/>
            <person name="Saw J.H."/>
            <person name="Jorgensen S.L."/>
            <person name="Zaremba-Niedzwiedzka K."/>
            <person name="Martijn J."/>
            <person name="Lind A.E."/>
            <person name="van Eijk R."/>
            <person name="Schleper C."/>
            <person name="Guy L."/>
            <person name="Ettema T.J."/>
        </authorList>
    </citation>
    <scope>NUCLEOTIDE SEQUENCE</scope>
</reference>
<feature type="domain" description="J" evidence="1">
    <location>
        <begin position="245"/>
        <end position="315"/>
    </location>
</feature>
<feature type="non-terminal residue" evidence="2">
    <location>
        <position position="1"/>
    </location>
</feature>
<dbReference type="AlphaFoldDB" id="A0A0F8YFU5"/>
<protein>
    <recommendedName>
        <fullName evidence="1">J domain-containing protein</fullName>
    </recommendedName>
</protein>
<dbReference type="Pfam" id="PF00226">
    <property type="entry name" value="DnaJ"/>
    <property type="match status" value="1"/>
</dbReference>
<dbReference type="InterPro" id="IPR001623">
    <property type="entry name" value="DnaJ_domain"/>
</dbReference>
<sequence length="334" mass="38246">LSITSHGVTKTICLNRGSVAFAHSTDPDDRLGEMLFKENSISLVQYDAVVKTMKKIGQRQGDVLVKLNLLTPKGLFEALKRQIREIVMSIFQFKDGEYEFHSGPLLDDPVDLGLSMANLVYDGIERIRNWTRIRNEMPDLNNILMISNDPRSLFQAIALSDEEKQVLALVDGDMRIKDIMEGSGLERFAAHKVLYVLWSIGMVTEQFNLQGPELSVEDILAPIEDERGEFMARVERIHSELPTLDEHKLLSVEENADFREISRQYYRLAKEFHPDRHPGMEEEVRDKVAGIFEALEEAYGKLRRKQLERKYAEGDEDLAQALLKVAREELDGRN</sequence>
<dbReference type="PANTHER" id="PTHR36304:SF4">
    <property type="entry name" value="DUF4388 DOMAIN-CONTAINING PROTEIN"/>
    <property type="match status" value="1"/>
</dbReference>
<accession>A0A0F8YFU5</accession>
<dbReference type="Gene3D" id="1.10.287.110">
    <property type="entry name" value="DnaJ domain"/>
    <property type="match status" value="1"/>
</dbReference>
<evidence type="ECO:0000259" key="1">
    <source>
        <dbReference type="PROSITE" id="PS50076"/>
    </source>
</evidence>
<dbReference type="InterPro" id="IPR037257">
    <property type="entry name" value="T2SS_E_N_sf"/>
</dbReference>
<name>A0A0F8YFU5_9ZZZZ</name>
<proteinExistence type="predicted"/>
<dbReference type="SMART" id="SM00271">
    <property type="entry name" value="DnaJ"/>
    <property type="match status" value="1"/>
</dbReference>
<dbReference type="InterPro" id="IPR036869">
    <property type="entry name" value="J_dom_sf"/>
</dbReference>
<dbReference type="PANTHER" id="PTHR36304">
    <property type="entry name" value="DOMAIN GTPASE-ACTIVATING PROTEIN, PUTATIVE-RELATED-RELATED"/>
    <property type="match status" value="1"/>
</dbReference>
<gene>
    <name evidence="2" type="ORF">LCGC14_3160810</name>
</gene>
<feature type="non-terminal residue" evidence="2">
    <location>
        <position position="334"/>
    </location>
</feature>
<dbReference type="CDD" id="cd06257">
    <property type="entry name" value="DnaJ"/>
    <property type="match status" value="1"/>
</dbReference>
<organism evidence="2">
    <name type="scientific">marine sediment metagenome</name>
    <dbReference type="NCBI Taxonomy" id="412755"/>
    <lineage>
        <taxon>unclassified sequences</taxon>
        <taxon>metagenomes</taxon>
        <taxon>ecological metagenomes</taxon>
    </lineage>
</organism>
<evidence type="ECO:0000313" key="2">
    <source>
        <dbReference type="EMBL" id="KKK46881.1"/>
    </source>
</evidence>
<dbReference type="Pfam" id="PF14332">
    <property type="entry name" value="DUF4388"/>
    <property type="match status" value="1"/>
</dbReference>
<dbReference type="SUPFAM" id="SSF46565">
    <property type="entry name" value="Chaperone J-domain"/>
    <property type="match status" value="1"/>
</dbReference>